<proteinExistence type="predicted"/>
<name>A0AAD4WJA7_PRUDU</name>
<reference evidence="1 2" key="1">
    <citation type="journal article" date="2022" name="G3 (Bethesda)">
        <title>Whole-genome sequence and methylome profiling of the almond [Prunus dulcis (Mill.) D.A. Webb] cultivar 'Nonpareil'.</title>
        <authorList>
            <person name="D'Amico-Willman K.M."/>
            <person name="Ouma W.Z."/>
            <person name="Meulia T."/>
            <person name="Sideli G.M."/>
            <person name="Gradziel T.M."/>
            <person name="Fresnedo-Ramirez J."/>
        </authorList>
    </citation>
    <scope>NUCLEOTIDE SEQUENCE [LARGE SCALE GENOMIC DNA]</scope>
    <source>
        <strain evidence="1">Clone GOH B32 T37-40</strain>
    </source>
</reference>
<accession>A0AAD4WJA7</accession>
<protein>
    <submittedName>
        <fullName evidence="1">Uncharacterized protein</fullName>
    </submittedName>
</protein>
<dbReference type="AlphaFoldDB" id="A0AAD4WJA7"/>
<organism evidence="1 2">
    <name type="scientific">Prunus dulcis</name>
    <name type="common">Almond</name>
    <name type="synonym">Amygdalus dulcis</name>
    <dbReference type="NCBI Taxonomy" id="3755"/>
    <lineage>
        <taxon>Eukaryota</taxon>
        <taxon>Viridiplantae</taxon>
        <taxon>Streptophyta</taxon>
        <taxon>Embryophyta</taxon>
        <taxon>Tracheophyta</taxon>
        <taxon>Spermatophyta</taxon>
        <taxon>Magnoliopsida</taxon>
        <taxon>eudicotyledons</taxon>
        <taxon>Gunneridae</taxon>
        <taxon>Pentapetalae</taxon>
        <taxon>rosids</taxon>
        <taxon>fabids</taxon>
        <taxon>Rosales</taxon>
        <taxon>Rosaceae</taxon>
        <taxon>Amygdaloideae</taxon>
        <taxon>Amygdaleae</taxon>
        <taxon>Prunus</taxon>
    </lineage>
</organism>
<dbReference type="EMBL" id="JAJFAZ020000002">
    <property type="protein sequence ID" value="KAI5343246.1"/>
    <property type="molecule type" value="Genomic_DNA"/>
</dbReference>
<keyword evidence="2" id="KW-1185">Reference proteome</keyword>
<gene>
    <name evidence="1" type="ORF">L3X38_011122</name>
</gene>
<sequence length="92" mass="10236">MDRPQGALCAQDVEIGKTSQGMVRKGNYNGDYSSRSQNGRTYGGLDLVPVKIRLTTVSCILPERLESTWCHRDLPVDQDDHSPLYPTSLRLG</sequence>
<evidence type="ECO:0000313" key="1">
    <source>
        <dbReference type="EMBL" id="KAI5343246.1"/>
    </source>
</evidence>
<dbReference type="Proteomes" id="UP001054821">
    <property type="component" value="Chromosome 2"/>
</dbReference>
<comment type="caution">
    <text evidence="1">The sequence shown here is derived from an EMBL/GenBank/DDBJ whole genome shotgun (WGS) entry which is preliminary data.</text>
</comment>
<evidence type="ECO:0000313" key="2">
    <source>
        <dbReference type="Proteomes" id="UP001054821"/>
    </source>
</evidence>